<comment type="caution">
    <text evidence="8">The sequence shown here is derived from an EMBL/GenBank/DDBJ whole genome shotgun (WGS) entry which is preliminary data.</text>
</comment>
<dbReference type="RefSeq" id="WP_160800351.1">
    <property type="nucleotide sequence ID" value="NZ_WUUL01000002.1"/>
</dbReference>
<dbReference type="Pfam" id="PF00067">
    <property type="entry name" value="p450"/>
    <property type="match status" value="2"/>
</dbReference>
<keyword evidence="3 7" id="KW-0479">Metal-binding</keyword>
<evidence type="ECO:0000256" key="2">
    <source>
        <dbReference type="ARBA" id="ARBA00022617"/>
    </source>
</evidence>
<keyword evidence="5 7" id="KW-0408">Iron</keyword>
<dbReference type="PANTHER" id="PTHR46696">
    <property type="entry name" value="P450, PUTATIVE (EUROFUNG)-RELATED"/>
    <property type="match status" value="1"/>
</dbReference>
<name>A0A6I4VNC4_9BACL</name>
<dbReference type="AlphaFoldDB" id="A0A6I4VNC4"/>
<dbReference type="CDD" id="cd11032">
    <property type="entry name" value="P450_EryK-like"/>
    <property type="match status" value="1"/>
</dbReference>
<dbReference type="InterPro" id="IPR036396">
    <property type="entry name" value="Cyt_P450_sf"/>
</dbReference>
<accession>A0A6I4VNC4</accession>
<evidence type="ECO:0000256" key="7">
    <source>
        <dbReference type="RuleBase" id="RU000461"/>
    </source>
</evidence>
<evidence type="ECO:0000256" key="1">
    <source>
        <dbReference type="ARBA" id="ARBA00010617"/>
    </source>
</evidence>
<organism evidence="8 9">
    <name type="scientific">Shimazuella alba</name>
    <dbReference type="NCBI Taxonomy" id="2690964"/>
    <lineage>
        <taxon>Bacteria</taxon>
        <taxon>Bacillati</taxon>
        <taxon>Bacillota</taxon>
        <taxon>Bacilli</taxon>
        <taxon>Bacillales</taxon>
        <taxon>Thermoactinomycetaceae</taxon>
        <taxon>Shimazuella</taxon>
    </lineage>
</organism>
<evidence type="ECO:0000313" key="8">
    <source>
        <dbReference type="EMBL" id="MXQ53017.1"/>
    </source>
</evidence>
<dbReference type="PANTHER" id="PTHR46696:SF1">
    <property type="entry name" value="CYTOCHROME P450 YJIB-RELATED"/>
    <property type="match status" value="1"/>
</dbReference>
<protein>
    <submittedName>
        <fullName evidence="8">Cytochrome P450</fullName>
    </submittedName>
</protein>
<dbReference type="FunFam" id="1.10.630.10:FF:000018">
    <property type="entry name" value="Cytochrome P450 monooxygenase"/>
    <property type="match status" value="1"/>
</dbReference>
<evidence type="ECO:0000256" key="6">
    <source>
        <dbReference type="ARBA" id="ARBA00023033"/>
    </source>
</evidence>
<evidence type="ECO:0000256" key="4">
    <source>
        <dbReference type="ARBA" id="ARBA00023002"/>
    </source>
</evidence>
<keyword evidence="4 7" id="KW-0560">Oxidoreductase</keyword>
<dbReference type="InterPro" id="IPR001128">
    <property type="entry name" value="Cyt_P450"/>
</dbReference>
<dbReference type="GO" id="GO:0016705">
    <property type="term" value="F:oxidoreductase activity, acting on paired donors, with incorporation or reduction of molecular oxygen"/>
    <property type="evidence" value="ECO:0007669"/>
    <property type="project" value="InterPro"/>
</dbReference>
<dbReference type="GO" id="GO:0005506">
    <property type="term" value="F:iron ion binding"/>
    <property type="evidence" value="ECO:0007669"/>
    <property type="project" value="InterPro"/>
</dbReference>
<dbReference type="PROSITE" id="PS00086">
    <property type="entry name" value="CYTOCHROME_P450"/>
    <property type="match status" value="1"/>
</dbReference>
<dbReference type="GO" id="GO:0020037">
    <property type="term" value="F:heme binding"/>
    <property type="evidence" value="ECO:0007669"/>
    <property type="project" value="InterPro"/>
</dbReference>
<sequence>MKHSFSNPFPWYNHMLKQNPVTYDEDFLHYFGAKGTWHIFRYDDVQKVFQDHETFSNEYFPKIAESPVSIAMSVTDPPRHKQLRLLISKAFTPKAIEDMKPWIEQITHELLDQVEDKGEMDVTRDLAVPIPIQVIAKLLGISHKDQDKFKKWSIMFAKQPSEVDGGAEGYFQAQKEMSEYFLRMIKFRKQEPEDDLISQLLQAEVDGEKLSANDVLAFCILLLIAGNETTTNLINNAIFTFIEHPEVQEHLIDHPEDITKAIEEVLRYRSPLQYINRIAAKDTELRGKRIKKGDFINLWMGSANRDESVFANPNEFDIHRTNLKHTAFGHGIHYCMGAPLARLEANIALRVLLGRLHQFQLKDHKQPVMNQSAVTYSIKEFPVTFQKR</sequence>
<keyword evidence="6 7" id="KW-0503">Monooxygenase</keyword>
<comment type="similarity">
    <text evidence="1 7">Belongs to the cytochrome P450 family.</text>
</comment>
<dbReference type="SUPFAM" id="SSF48264">
    <property type="entry name" value="Cytochrome P450"/>
    <property type="match status" value="1"/>
</dbReference>
<keyword evidence="9" id="KW-1185">Reference proteome</keyword>
<reference evidence="8 9" key="1">
    <citation type="submission" date="2019-12" db="EMBL/GenBank/DDBJ databases">
        <title>Whole-genome analyses of novel actinobacteria.</title>
        <authorList>
            <person name="Sahin N."/>
            <person name="Saygin H."/>
        </authorList>
    </citation>
    <scope>NUCLEOTIDE SEQUENCE [LARGE SCALE GENOMIC DNA]</scope>
    <source>
        <strain evidence="8 9">KC615</strain>
    </source>
</reference>
<proteinExistence type="inferred from homology"/>
<dbReference type="Proteomes" id="UP000430692">
    <property type="component" value="Unassembled WGS sequence"/>
</dbReference>
<evidence type="ECO:0000256" key="3">
    <source>
        <dbReference type="ARBA" id="ARBA00022723"/>
    </source>
</evidence>
<dbReference type="InterPro" id="IPR017972">
    <property type="entry name" value="Cyt_P450_CS"/>
</dbReference>
<dbReference type="PRINTS" id="PR00359">
    <property type="entry name" value="BP450"/>
</dbReference>
<evidence type="ECO:0000256" key="5">
    <source>
        <dbReference type="ARBA" id="ARBA00023004"/>
    </source>
</evidence>
<dbReference type="GO" id="GO:0004497">
    <property type="term" value="F:monooxygenase activity"/>
    <property type="evidence" value="ECO:0007669"/>
    <property type="project" value="UniProtKB-KW"/>
</dbReference>
<dbReference type="Gene3D" id="1.10.630.10">
    <property type="entry name" value="Cytochrome P450"/>
    <property type="match status" value="1"/>
</dbReference>
<keyword evidence="2 7" id="KW-0349">Heme</keyword>
<dbReference type="EMBL" id="WUUL01000002">
    <property type="protein sequence ID" value="MXQ53017.1"/>
    <property type="molecule type" value="Genomic_DNA"/>
</dbReference>
<gene>
    <name evidence="8" type="ORF">GSM42_04565</name>
</gene>
<dbReference type="InterPro" id="IPR002397">
    <property type="entry name" value="Cyt_P450_B"/>
</dbReference>
<evidence type="ECO:0000313" key="9">
    <source>
        <dbReference type="Proteomes" id="UP000430692"/>
    </source>
</evidence>